<dbReference type="PRINTS" id="PR00409">
    <property type="entry name" value="PHDIOXRDTASE"/>
</dbReference>
<proteinExistence type="predicted"/>
<feature type="domain" description="FAD-binding FR-type" evidence="9">
    <location>
        <begin position="17"/>
        <end position="120"/>
    </location>
</feature>
<evidence type="ECO:0000313" key="11">
    <source>
        <dbReference type="Proteomes" id="UP000438182"/>
    </source>
</evidence>
<dbReference type="PANTHER" id="PTHR47354">
    <property type="entry name" value="NADH OXIDOREDUCTASE HCR"/>
    <property type="match status" value="1"/>
</dbReference>
<keyword evidence="4" id="KW-0479">Metal-binding</keyword>
<dbReference type="RefSeq" id="WP_160424600.1">
    <property type="nucleotide sequence ID" value="NZ_WSTA01000040.1"/>
</dbReference>
<evidence type="ECO:0000259" key="9">
    <source>
        <dbReference type="PROSITE" id="PS51384"/>
    </source>
</evidence>
<organism evidence="10 11">
    <name type="scientific">Agromyces seonyuensis</name>
    <dbReference type="NCBI Taxonomy" id="2662446"/>
    <lineage>
        <taxon>Bacteria</taxon>
        <taxon>Bacillati</taxon>
        <taxon>Actinomycetota</taxon>
        <taxon>Actinomycetes</taxon>
        <taxon>Micrococcales</taxon>
        <taxon>Microbacteriaceae</taxon>
        <taxon>Agromyces</taxon>
    </lineage>
</organism>
<sequence length="330" mass="35059">MPNDSPRSPVSADPAAASPVDRLVVAARRVVADQVVELELQRPDAGRLPDWTPGAHLDLMLPNGLTRLYSLLGDPRDASSYRIAVQREEHGDGGSRFVHDRLEVGDMVGFGGPRNNFRLVPATSYAFVAGGIGITPILPMLRAATVLGIDWRLLYLGRSPGALAYLAELAGHGDRVQLHCSGSSGARADIDAWIAESPSDAKVYACGPAGLLDAVVRAGANRRAGWVRVERFTATASGPARATPFALEIAGTDRTLIVEPGTTVVETLRIAGFDVLTSCARGVCGTCETEVLAGEPDHRDALLDDAERARGNCFFPCVSRSRSDRLVIAL</sequence>
<dbReference type="PROSITE" id="PS51085">
    <property type="entry name" value="2FE2S_FER_2"/>
    <property type="match status" value="1"/>
</dbReference>
<dbReference type="InterPro" id="IPR001041">
    <property type="entry name" value="2Fe-2S_ferredoxin-type"/>
</dbReference>
<evidence type="ECO:0000256" key="6">
    <source>
        <dbReference type="ARBA" id="ARBA00023004"/>
    </source>
</evidence>
<dbReference type="InterPro" id="IPR012675">
    <property type="entry name" value="Beta-grasp_dom_sf"/>
</dbReference>
<keyword evidence="5" id="KW-0560">Oxidoreductase</keyword>
<evidence type="ECO:0000256" key="5">
    <source>
        <dbReference type="ARBA" id="ARBA00023002"/>
    </source>
</evidence>
<feature type="domain" description="2Fe-2S ferredoxin-type" evidence="8">
    <location>
        <begin position="243"/>
        <end position="330"/>
    </location>
</feature>
<reference evidence="10 11" key="1">
    <citation type="submission" date="2019-12" db="EMBL/GenBank/DDBJ databases">
        <authorList>
            <person name="Kim Y.S."/>
        </authorList>
    </citation>
    <scope>NUCLEOTIDE SEQUENCE [LARGE SCALE GENOMIC DNA]</scope>
    <source>
        <strain evidence="10 11">MMS17-SY077</strain>
    </source>
</reference>
<dbReference type="PROSITE" id="PS51384">
    <property type="entry name" value="FAD_FR"/>
    <property type="match status" value="1"/>
</dbReference>
<keyword evidence="11" id="KW-1185">Reference proteome</keyword>
<keyword evidence="7" id="KW-0411">Iron-sulfur</keyword>
<keyword evidence="2" id="KW-0285">Flavoprotein</keyword>
<evidence type="ECO:0000259" key="8">
    <source>
        <dbReference type="PROSITE" id="PS51085"/>
    </source>
</evidence>
<dbReference type="InterPro" id="IPR006058">
    <property type="entry name" value="2Fe2S_fd_BS"/>
</dbReference>
<dbReference type="GO" id="GO:0016491">
    <property type="term" value="F:oxidoreductase activity"/>
    <property type="evidence" value="ECO:0007669"/>
    <property type="project" value="UniProtKB-KW"/>
</dbReference>
<dbReference type="EMBL" id="WSTA01000040">
    <property type="protein sequence ID" value="MWB98874.1"/>
    <property type="molecule type" value="Genomic_DNA"/>
</dbReference>
<gene>
    <name evidence="10" type="ORF">GB864_09980</name>
</gene>
<name>A0A6I4P5W0_9MICO</name>
<dbReference type="Pfam" id="PF00111">
    <property type="entry name" value="Fer2"/>
    <property type="match status" value="1"/>
</dbReference>
<dbReference type="SUPFAM" id="SSF63380">
    <property type="entry name" value="Riboflavin synthase domain-like"/>
    <property type="match status" value="1"/>
</dbReference>
<keyword evidence="3" id="KW-0001">2Fe-2S</keyword>
<dbReference type="CDD" id="cd06185">
    <property type="entry name" value="PDR_like"/>
    <property type="match status" value="1"/>
</dbReference>
<dbReference type="CDD" id="cd00207">
    <property type="entry name" value="fer2"/>
    <property type="match status" value="1"/>
</dbReference>
<dbReference type="GO" id="GO:0046872">
    <property type="term" value="F:metal ion binding"/>
    <property type="evidence" value="ECO:0007669"/>
    <property type="project" value="UniProtKB-KW"/>
</dbReference>
<dbReference type="Gene3D" id="3.40.50.80">
    <property type="entry name" value="Nucleotide-binding domain of ferredoxin-NADP reductase (FNR) module"/>
    <property type="match status" value="1"/>
</dbReference>
<accession>A0A6I4P5W0</accession>
<dbReference type="Proteomes" id="UP000438182">
    <property type="component" value="Unassembled WGS sequence"/>
</dbReference>
<dbReference type="PANTHER" id="PTHR47354:SF1">
    <property type="entry name" value="CARNITINE MONOOXYGENASE REDUCTASE SUBUNIT"/>
    <property type="match status" value="1"/>
</dbReference>
<dbReference type="GO" id="GO:0051537">
    <property type="term" value="F:2 iron, 2 sulfur cluster binding"/>
    <property type="evidence" value="ECO:0007669"/>
    <property type="project" value="UniProtKB-KW"/>
</dbReference>
<dbReference type="PROSITE" id="PS00197">
    <property type="entry name" value="2FE2S_FER_1"/>
    <property type="match status" value="1"/>
</dbReference>
<dbReference type="Gene3D" id="3.10.20.30">
    <property type="match status" value="1"/>
</dbReference>
<dbReference type="Gene3D" id="2.40.30.10">
    <property type="entry name" value="Translation factors"/>
    <property type="match status" value="1"/>
</dbReference>
<evidence type="ECO:0000256" key="1">
    <source>
        <dbReference type="ARBA" id="ARBA00001974"/>
    </source>
</evidence>
<dbReference type="InterPro" id="IPR050415">
    <property type="entry name" value="MRET"/>
</dbReference>
<dbReference type="InterPro" id="IPR039261">
    <property type="entry name" value="FNR_nucleotide-bd"/>
</dbReference>
<evidence type="ECO:0000256" key="3">
    <source>
        <dbReference type="ARBA" id="ARBA00022714"/>
    </source>
</evidence>
<comment type="caution">
    <text evidence="10">The sequence shown here is derived from an EMBL/GenBank/DDBJ whole genome shotgun (WGS) entry which is preliminary data.</text>
</comment>
<dbReference type="InterPro" id="IPR036010">
    <property type="entry name" value="2Fe-2S_ferredoxin-like_sf"/>
</dbReference>
<dbReference type="InterPro" id="IPR017938">
    <property type="entry name" value="Riboflavin_synthase-like_b-brl"/>
</dbReference>
<dbReference type="InterPro" id="IPR017927">
    <property type="entry name" value="FAD-bd_FR_type"/>
</dbReference>
<evidence type="ECO:0000313" key="10">
    <source>
        <dbReference type="EMBL" id="MWB98874.1"/>
    </source>
</evidence>
<keyword evidence="6" id="KW-0408">Iron</keyword>
<comment type="cofactor">
    <cofactor evidence="1">
        <name>FAD</name>
        <dbReference type="ChEBI" id="CHEBI:57692"/>
    </cofactor>
</comment>
<protein>
    <submittedName>
        <fullName evidence="10">2Fe-2S iron-sulfur cluster binding domain-containing protein</fullName>
    </submittedName>
</protein>
<dbReference type="SUPFAM" id="SSF52343">
    <property type="entry name" value="Ferredoxin reductase-like, C-terminal NADP-linked domain"/>
    <property type="match status" value="1"/>
</dbReference>
<evidence type="ECO:0000256" key="4">
    <source>
        <dbReference type="ARBA" id="ARBA00022723"/>
    </source>
</evidence>
<evidence type="ECO:0000256" key="7">
    <source>
        <dbReference type="ARBA" id="ARBA00023014"/>
    </source>
</evidence>
<dbReference type="AlphaFoldDB" id="A0A6I4P5W0"/>
<evidence type="ECO:0000256" key="2">
    <source>
        <dbReference type="ARBA" id="ARBA00022630"/>
    </source>
</evidence>
<dbReference type="SUPFAM" id="SSF54292">
    <property type="entry name" value="2Fe-2S ferredoxin-like"/>
    <property type="match status" value="1"/>
</dbReference>